<dbReference type="KEGG" id="cgv:CGLAU_10400"/>
<dbReference type="InterPro" id="IPR023498">
    <property type="entry name" value="Zn_transptr_ZupT"/>
</dbReference>
<comment type="similarity">
    <text evidence="2 13">Belongs to the ZIP transporter (TC 2.A.5) family. ZupT subfamily.</text>
</comment>
<feature type="binding site" description="M2 metal binding site" evidence="13">
    <location>
        <position position="165"/>
    </location>
    <ligand>
        <name>Fe(2+)</name>
        <dbReference type="ChEBI" id="CHEBI:29033"/>
    </ligand>
</feature>
<dbReference type="GO" id="GO:0005385">
    <property type="term" value="F:zinc ion transmembrane transporter activity"/>
    <property type="evidence" value="ECO:0007669"/>
    <property type="project" value="UniProtKB-UniRule"/>
</dbReference>
<feature type="transmembrane region" description="Helical" evidence="13">
    <location>
        <begin position="121"/>
        <end position="144"/>
    </location>
</feature>
<evidence type="ECO:0000256" key="12">
    <source>
        <dbReference type="ARBA" id="ARBA00023136"/>
    </source>
</evidence>
<reference evidence="14 15" key="1">
    <citation type="submission" date="2016-12" db="EMBL/GenBank/DDBJ databases">
        <authorList>
            <person name="Song W.-J."/>
            <person name="Kurnit D.M."/>
        </authorList>
    </citation>
    <scope>NUCLEOTIDE SEQUENCE [LARGE SCALE GENOMIC DNA]</scope>
    <source>
        <strain evidence="14 15">DSM 30827</strain>
    </source>
</reference>
<evidence type="ECO:0000256" key="8">
    <source>
        <dbReference type="ARBA" id="ARBA00022906"/>
    </source>
</evidence>
<evidence type="ECO:0000256" key="5">
    <source>
        <dbReference type="ARBA" id="ARBA00022692"/>
    </source>
</evidence>
<gene>
    <name evidence="13 14" type="primary">zupT</name>
    <name evidence="14" type="ORF">CGLAU_10400</name>
</gene>
<feature type="binding site" description="M2 metal binding site" evidence="13">
    <location>
        <position position="162"/>
    </location>
    <ligand>
        <name>Fe(2+)</name>
        <dbReference type="ChEBI" id="CHEBI:29033"/>
    </ligand>
</feature>
<dbReference type="EMBL" id="CP019688">
    <property type="protein sequence ID" value="AQQ16017.1"/>
    <property type="molecule type" value="Genomic_DNA"/>
</dbReference>
<evidence type="ECO:0000256" key="10">
    <source>
        <dbReference type="ARBA" id="ARBA00023004"/>
    </source>
</evidence>
<feature type="transmembrane region" description="Helical" evidence="13">
    <location>
        <begin position="12"/>
        <end position="34"/>
    </location>
</feature>
<dbReference type="GO" id="GO:0046872">
    <property type="term" value="F:metal ion binding"/>
    <property type="evidence" value="ECO:0007669"/>
    <property type="project" value="UniProtKB-KW"/>
</dbReference>
<feature type="transmembrane region" description="Helical" evidence="13">
    <location>
        <begin position="41"/>
        <end position="60"/>
    </location>
</feature>
<evidence type="ECO:0000256" key="7">
    <source>
        <dbReference type="ARBA" id="ARBA00022833"/>
    </source>
</evidence>
<feature type="transmembrane region" description="Helical" evidence="13">
    <location>
        <begin position="150"/>
        <end position="171"/>
    </location>
</feature>
<feature type="binding site" description="M2 metal binding site" evidence="13">
    <location>
        <position position="136"/>
    </location>
    <ligand>
        <name>Fe(2+)</name>
        <dbReference type="ChEBI" id="CHEBI:29033"/>
    </ligand>
</feature>
<evidence type="ECO:0000256" key="3">
    <source>
        <dbReference type="ARBA" id="ARBA00022448"/>
    </source>
</evidence>
<dbReference type="GO" id="GO:0005886">
    <property type="term" value="C:plasma membrane"/>
    <property type="evidence" value="ECO:0007669"/>
    <property type="project" value="UniProtKB-SubCell"/>
</dbReference>
<keyword evidence="3 13" id="KW-0813">Transport</keyword>
<evidence type="ECO:0000313" key="14">
    <source>
        <dbReference type="EMBL" id="AQQ16017.1"/>
    </source>
</evidence>
<dbReference type="AlphaFoldDB" id="A0A1Q2HYU4"/>
<evidence type="ECO:0000256" key="6">
    <source>
        <dbReference type="ARBA" id="ARBA00022723"/>
    </source>
</evidence>
<keyword evidence="15" id="KW-1185">Reference proteome</keyword>
<keyword evidence="10" id="KW-0408">Iron</keyword>
<dbReference type="NCBIfam" id="NF003243">
    <property type="entry name" value="PRK04201.1"/>
    <property type="match status" value="1"/>
</dbReference>
<accession>A0A1Q2HYU4</accession>
<evidence type="ECO:0000256" key="4">
    <source>
        <dbReference type="ARBA" id="ARBA00022475"/>
    </source>
</evidence>
<evidence type="ECO:0000313" key="15">
    <source>
        <dbReference type="Proteomes" id="UP000217209"/>
    </source>
</evidence>
<dbReference type="PANTHER" id="PTHR11040">
    <property type="entry name" value="ZINC/IRON TRANSPORTER"/>
    <property type="match status" value="1"/>
</dbReference>
<comment type="function">
    <text evidence="13">Mediates zinc uptake. May also transport other divalent cations.</text>
</comment>
<keyword evidence="9 13" id="KW-1133">Transmembrane helix</keyword>
<keyword evidence="6" id="KW-0479">Metal-binding</keyword>
<evidence type="ECO:0000256" key="1">
    <source>
        <dbReference type="ARBA" id="ARBA00004651"/>
    </source>
</evidence>
<feature type="binding site" description="M2 metal binding site" evidence="13">
    <location>
        <position position="194"/>
    </location>
    <ligand>
        <name>Fe(2+)</name>
        <dbReference type="ChEBI" id="CHEBI:29033"/>
    </ligand>
</feature>
<dbReference type="InterPro" id="IPR003689">
    <property type="entry name" value="ZIP"/>
</dbReference>
<feature type="transmembrane region" description="Helical" evidence="13">
    <location>
        <begin position="80"/>
        <end position="100"/>
    </location>
</feature>
<evidence type="ECO:0000256" key="11">
    <source>
        <dbReference type="ARBA" id="ARBA00023065"/>
    </source>
</evidence>
<sequence length="266" mass="27623">MHNLGVDANAVWMALAISLFAGLSTGLGGVIVALKRSPSARFLAGSLGFSAGVMVYISLIELLPEGIESLIEADNPNPELWGTVAFFAGIVAIALIDRLVPEDVNPHEDPHSNGSNRMRNVGVFTAAAIAIHNFPEGFATFMVALADPVLALPIAFAIAVHNIPEGVAVAVPLREATGRKWRAAGWAALSGLTEPLGAIIGFLLLRPFLGPQTLGLTFAAIAGVMVFVSLDKLLPTAIQTGRHHAAVYGLVAGMAVMAVSLLVLPG</sequence>
<proteinExistence type="inferred from homology"/>
<feature type="binding site" description="M1 metal binding site" evidence="13">
    <location>
        <position position="136"/>
    </location>
    <ligand>
        <name>Zn(2+)</name>
        <dbReference type="ChEBI" id="CHEBI:29105"/>
    </ligand>
</feature>
<keyword evidence="4 13" id="KW-1003">Cell membrane</keyword>
<protein>
    <recommendedName>
        <fullName evidence="13">Zinc transporter ZupT</fullName>
    </recommendedName>
</protein>
<dbReference type="PANTHER" id="PTHR11040:SF205">
    <property type="entry name" value="ZINC TRANSPORTER ZUPT"/>
    <property type="match status" value="1"/>
</dbReference>
<comment type="subcellular location">
    <subcellularLocation>
        <location evidence="1 13">Cell membrane</location>
        <topology evidence="1 13">Multi-pass membrane protein</topology>
    </subcellularLocation>
</comment>
<keyword evidence="12 13" id="KW-0472">Membrane</keyword>
<feature type="transmembrane region" description="Helical" evidence="13">
    <location>
        <begin position="216"/>
        <end position="234"/>
    </location>
</feature>
<feature type="transmembrane region" description="Helical" evidence="13">
    <location>
        <begin position="246"/>
        <end position="264"/>
    </location>
</feature>
<dbReference type="Proteomes" id="UP000217209">
    <property type="component" value="Chromosome"/>
</dbReference>
<comment type="catalytic activity">
    <reaction evidence="13">
        <text>Zn(2+)(in) = Zn(2+)(out)</text>
        <dbReference type="Rhea" id="RHEA:29351"/>
        <dbReference type="ChEBI" id="CHEBI:29105"/>
    </reaction>
</comment>
<keyword evidence="11 13" id="KW-0406">Ion transport</keyword>
<dbReference type="HAMAP" id="MF_00548">
    <property type="entry name" value="ZupT"/>
    <property type="match status" value="1"/>
</dbReference>
<keyword evidence="8 13" id="KW-0864">Zinc transport</keyword>
<evidence type="ECO:0000256" key="9">
    <source>
        <dbReference type="ARBA" id="ARBA00022989"/>
    </source>
</evidence>
<feature type="transmembrane region" description="Helical" evidence="13">
    <location>
        <begin position="183"/>
        <end position="204"/>
    </location>
</feature>
<dbReference type="RefSeq" id="WP_232507108.1">
    <property type="nucleotide sequence ID" value="NZ_BAAAKB010000001.1"/>
</dbReference>
<organism evidence="14 15">
    <name type="scientific">Corynebacterium glaucum</name>
    <dbReference type="NCBI Taxonomy" id="187491"/>
    <lineage>
        <taxon>Bacteria</taxon>
        <taxon>Bacillati</taxon>
        <taxon>Actinomycetota</taxon>
        <taxon>Actinomycetes</taxon>
        <taxon>Mycobacteriales</taxon>
        <taxon>Corynebacteriaceae</taxon>
        <taxon>Corynebacterium</taxon>
    </lineage>
</organism>
<feature type="binding site" description="M2 metal binding site" evidence="13">
    <location>
        <position position="133"/>
    </location>
    <ligand>
        <name>Fe(2+)</name>
        <dbReference type="ChEBI" id="CHEBI:29033"/>
    </ligand>
</feature>
<name>A0A1Q2HYU4_9CORY</name>
<evidence type="ECO:0000256" key="13">
    <source>
        <dbReference type="HAMAP-Rule" id="MF_00548"/>
    </source>
</evidence>
<feature type="binding site" description="M1 metal binding site" evidence="13">
    <location>
        <position position="161"/>
    </location>
    <ligand>
        <name>Zn(2+)</name>
        <dbReference type="ChEBI" id="CHEBI:29105"/>
    </ligand>
</feature>
<feature type="binding site" description="M1 metal binding site" evidence="13">
    <location>
        <position position="165"/>
    </location>
    <ligand>
        <name>Zn(2+)</name>
        <dbReference type="ChEBI" id="CHEBI:29105"/>
    </ligand>
</feature>
<dbReference type="Pfam" id="PF02535">
    <property type="entry name" value="Zip"/>
    <property type="match status" value="2"/>
</dbReference>
<keyword evidence="5 13" id="KW-0812">Transmembrane</keyword>
<keyword evidence="7 13" id="KW-0862">Zinc</keyword>
<evidence type="ECO:0000256" key="2">
    <source>
        <dbReference type="ARBA" id="ARBA00009703"/>
    </source>
</evidence>